<dbReference type="PANTHER" id="PTHR10783:SF103">
    <property type="entry name" value="SOLUTE CARRIER FAMILY 53 MEMBER 1"/>
    <property type="match status" value="1"/>
</dbReference>
<evidence type="ECO:0000256" key="1">
    <source>
        <dbReference type="ARBA" id="ARBA00004141"/>
    </source>
</evidence>
<evidence type="ECO:0000259" key="7">
    <source>
        <dbReference type="PROSITE" id="PS51380"/>
    </source>
</evidence>
<dbReference type="AlphaFoldDB" id="A0ABD3N403"/>
<feature type="transmembrane region" description="Helical" evidence="6">
    <location>
        <begin position="579"/>
        <end position="599"/>
    </location>
</feature>
<gene>
    <name evidence="9" type="ORF">ACHAW5_004823</name>
</gene>
<evidence type="ECO:0000259" key="8">
    <source>
        <dbReference type="PROSITE" id="PS51382"/>
    </source>
</evidence>
<evidence type="ECO:0000256" key="5">
    <source>
        <dbReference type="ARBA" id="ARBA00023136"/>
    </source>
</evidence>
<dbReference type="PROSITE" id="PS51380">
    <property type="entry name" value="EXS"/>
    <property type="match status" value="1"/>
</dbReference>
<evidence type="ECO:0008006" key="11">
    <source>
        <dbReference type="Google" id="ProtNLM"/>
    </source>
</evidence>
<feature type="transmembrane region" description="Helical" evidence="6">
    <location>
        <begin position="351"/>
        <end position="369"/>
    </location>
</feature>
<feature type="domain" description="EXS" evidence="7">
    <location>
        <begin position="438"/>
        <end position="625"/>
    </location>
</feature>
<keyword evidence="5 6" id="KW-0472">Membrane</keyword>
<dbReference type="InterPro" id="IPR004342">
    <property type="entry name" value="EXS_C"/>
</dbReference>
<dbReference type="Proteomes" id="UP001530315">
    <property type="component" value="Unassembled WGS sequence"/>
</dbReference>
<proteinExistence type="inferred from homology"/>
<dbReference type="EMBL" id="JALLAZ020001703">
    <property type="protein sequence ID" value="KAL3767430.1"/>
    <property type="molecule type" value="Genomic_DNA"/>
</dbReference>
<reference evidence="9 10" key="1">
    <citation type="submission" date="2024-10" db="EMBL/GenBank/DDBJ databases">
        <title>Updated reference genomes for cyclostephanoid diatoms.</title>
        <authorList>
            <person name="Roberts W.R."/>
            <person name="Alverson A.J."/>
        </authorList>
    </citation>
    <scope>NUCLEOTIDE SEQUENCE [LARGE SCALE GENOMIC DNA]</scope>
    <source>
        <strain evidence="9 10">AJA276-08</strain>
    </source>
</reference>
<comment type="caution">
    <text evidence="9">The sequence shown here is derived from an EMBL/GenBank/DDBJ whole genome shotgun (WGS) entry which is preliminary data.</text>
</comment>
<keyword evidence="3 6" id="KW-0812">Transmembrane</keyword>
<dbReference type="Pfam" id="PF03124">
    <property type="entry name" value="EXS"/>
    <property type="match status" value="1"/>
</dbReference>
<organism evidence="9 10">
    <name type="scientific">Stephanodiscus triporus</name>
    <dbReference type="NCBI Taxonomy" id="2934178"/>
    <lineage>
        <taxon>Eukaryota</taxon>
        <taxon>Sar</taxon>
        <taxon>Stramenopiles</taxon>
        <taxon>Ochrophyta</taxon>
        <taxon>Bacillariophyta</taxon>
        <taxon>Coscinodiscophyceae</taxon>
        <taxon>Thalassiosirophycidae</taxon>
        <taxon>Stephanodiscales</taxon>
        <taxon>Stephanodiscaceae</taxon>
        <taxon>Stephanodiscus</taxon>
    </lineage>
</organism>
<keyword evidence="10" id="KW-1185">Reference proteome</keyword>
<evidence type="ECO:0000256" key="3">
    <source>
        <dbReference type="ARBA" id="ARBA00022692"/>
    </source>
</evidence>
<keyword evidence="4 6" id="KW-1133">Transmembrane helix</keyword>
<accession>A0ABD3N403</accession>
<dbReference type="Pfam" id="PF03105">
    <property type="entry name" value="SPX"/>
    <property type="match status" value="1"/>
</dbReference>
<comment type="subcellular location">
    <subcellularLocation>
        <location evidence="1">Membrane</location>
        <topology evidence="1">Multi-pass membrane protein</topology>
    </subcellularLocation>
</comment>
<feature type="transmembrane region" description="Helical" evidence="6">
    <location>
        <begin position="480"/>
        <end position="501"/>
    </location>
</feature>
<dbReference type="PROSITE" id="PS51382">
    <property type="entry name" value="SPX"/>
    <property type="match status" value="1"/>
</dbReference>
<feature type="transmembrane region" description="Helical" evidence="6">
    <location>
        <begin position="381"/>
        <end position="404"/>
    </location>
</feature>
<feature type="domain" description="SPX" evidence="8">
    <location>
        <begin position="2"/>
        <end position="302"/>
    </location>
</feature>
<dbReference type="InterPro" id="IPR004331">
    <property type="entry name" value="SPX_dom"/>
</dbReference>
<evidence type="ECO:0000256" key="6">
    <source>
        <dbReference type="SAM" id="Phobius"/>
    </source>
</evidence>
<protein>
    <recommendedName>
        <fullName evidence="11">SPX domain-containing protein</fullName>
    </recommendedName>
</protein>
<dbReference type="PANTHER" id="PTHR10783">
    <property type="entry name" value="XENOTROPIC AND POLYTROPIC RETROVIRUS RECEPTOR 1-RELATED"/>
    <property type="match status" value="1"/>
</dbReference>
<comment type="similarity">
    <text evidence="2">Belongs to the SYG1 (TC 2.A.94) family.</text>
</comment>
<evidence type="ECO:0000313" key="9">
    <source>
        <dbReference type="EMBL" id="KAL3767430.1"/>
    </source>
</evidence>
<dbReference type="GO" id="GO:0016020">
    <property type="term" value="C:membrane"/>
    <property type="evidence" value="ECO:0007669"/>
    <property type="project" value="UniProtKB-SubCell"/>
</dbReference>
<evidence type="ECO:0000256" key="4">
    <source>
        <dbReference type="ARBA" id="ARBA00022989"/>
    </source>
</evidence>
<feature type="transmembrane region" description="Helical" evidence="6">
    <location>
        <begin position="440"/>
        <end position="459"/>
    </location>
</feature>
<feature type="transmembrane region" description="Helical" evidence="6">
    <location>
        <begin position="536"/>
        <end position="558"/>
    </location>
</feature>
<sequence>MVEFGLKLEDNKVDEWSSQYIDYEKLKAELKYAKASATHRDDVLKRMPRAVAEEMAREMKDREAGYSSGLETRSRCETPVASVDGSYEITPLLGGQLKRTNSWSNLSSNLNHTVFKVTSYLGLADDRELFRKACDDADDKLGIFVRTYEQEVKKVQDFYNEKTDEISQRLEVLVESVDTSGLQPKEKYEKRKSLVQTLTYRFEEMLQGKGNLRDNSIRVSKIPDLGDIFSGESMDDEDGLNNKKKRDEMMRKSDSIKRAITDVYRTSKLLHNYSIMNYTGFVKIAKKFDKTIPAHKGKLKGKICDDGKQAELLAFKLFNDAVDETLVFLVTMLMYYKADSGDMPLLIPPRAYPFFLIMYTIKCLIFPWKMRKPLWIAIKQVISAPFVSPTFFLTYVGDVFTSMVKVFQDLLWSFCFVASGDFLLRESDPGKYDHSWSQKFWYKNVAIPLICLLPLWFRFNQCLRRYLDTGKRMPNLANAFKYAMSQSVTLFGAFHPLYLMYVGDGVRDISLADDDDNLDGRGQSNFFVRHVFSFQLFWMGLFIASSLYSFCWDVYMDWGLGRREHGFLGTRLMFPKRSYYYTVIGLDLVLRFMWVLTLIPVSEFYLCRWILTYLTTIYSCDSNPT</sequence>
<evidence type="ECO:0000313" key="10">
    <source>
        <dbReference type="Proteomes" id="UP001530315"/>
    </source>
</evidence>
<name>A0ABD3N403_9STRA</name>
<evidence type="ECO:0000256" key="2">
    <source>
        <dbReference type="ARBA" id="ARBA00009665"/>
    </source>
</evidence>